<reference evidence="1" key="1">
    <citation type="journal article" date="2013" name="BMC Genomics">
        <title>Unscrambling butterfly oogenesis.</title>
        <authorList>
            <person name="Carter J.M."/>
            <person name="Baker S.C."/>
            <person name="Pink R."/>
            <person name="Carter D.R."/>
            <person name="Collins A."/>
            <person name="Tomlin J."/>
            <person name="Gibbs M."/>
            <person name="Breuker C.J."/>
        </authorList>
    </citation>
    <scope>NUCLEOTIDE SEQUENCE</scope>
    <source>
        <tissue evidence="1">Ovary</tissue>
    </source>
</reference>
<evidence type="ECO:0000313" key="1">
    <source>
        <dbReference type="EMBL" id="JAA81321.1"/>
    </source>
</evidence>
<feature type="non-terminal residue" evidence="1">
    <location>
        <position position="1"/>
    </location>
</feature>
<organism evidence="1">
    <name type="scientific">Pararge aegeria</name>
    <name type="common">speckled wood butterfly</name>
    <dbReference type="NCBI Taxonomy" id="116150"/>
    <lineage>
        <taxon>Eukaryota</taxon>
        <taxon>Metazoa</taxon>
        <taxon>Ecdysozoa</taxon>
        <taxon>Arthropoda</taxon>
        <taxon>Hexapoda</taxon>
        <taxon>Insecta</taxon>
        <taxon>Pterygota</taxon>
        <taxon>Neoptera</taxon>
        <taxon>Endopterygota</taxon>
        <taxon>Lepidoptera</taxon>
        <taxon>Glossata</taxon>
        <taxon>Ditrysia</taxon>
        <taxon>Papilionoidea</taxon>
        <taxon>Nymphalidae</taxon>
        <taxon>Satyrinae</taxon>
        <taxon>Satyrini</taxon>
        <taxon>Parargina</taxon>
        <taxon>Pararge</taxon>
    </lineage>
</organism>
<protein>
    <submittedName>
        <fullName evidence="1">Uncharacterized protein</fullName>
    </submittedName>
</protein>
<proteinExistence type="predicted"/>
<dbReference type="AlphaFoldDB" id="S4NRD6"/>
<reference evidence="1" key="2">
    <citation type="submission" date="2013-05" db="EMBL/GenBank/DDBJ databases">
        <authorList>
            <person name="Carter J.-M."/>
            <person name="Baker S.C."/>
            <person name="Pink R."/>
            <person name="Carter D.R.F."/>
            <person name="Collins A."/>
            <person name="Tomlin J."/>
            <person name="Gibbs M."/>
            <person name="Breuker C.J."/>
        </authorList>
    </citation>
    <scope>NUCLEOTIDE SEQUENCE</scope>
    <source>
        <tissue evidence="1">Ovary</tissue>
    </source>
</reference>
<name>S4NRD6_9NEOP</name>
<dbReference type="EMBL" id="GAIX01011239">
    <property type="protein sequence ID" value="JAA81321.1"/>
    <property type="molecule type" value="Transcribed_RNA"/>
</dbReference>
<sequence length="75" mass="8531">GVRFIPKSDQEFRLIQRYLTQLEGASGISWFCYSLPAERSIKVAIRGLPADTDPALVEQELRELGYMPEHVRAIP</sequence>
<feature type="non-terminal residue" evidence="1">
    <location>
        <position position="75"/>
    </location>
</feature>
<accession>S4NRD6</accession>